<keyword evidence="3" id="KW-0804">Transcription</keyword>
<dbReference type="InterPro" id="IPR018060">
    <property type="entry name" value="HTH_AraC"/>
</dbReference>
<reference evidence="5 6" key="1">
    <citation type="submission" date="2016-10" db="EMBL/GenBank/DDBJ databases">
        <authorList>
            <person name="de Groot N.N."/>
        </authorList>
    </citation>
    <scope>NUCLEOTIDE SEQUENCE [LARGE SCALE GENOMIC DNA]</scope>
    <source>
        <strain evidence="5 6">Vu-144</strain>
    </source>
</reference>
<evidence type="ECO:0000313" key="5">
    <source>
        <dbReference type="EMBL" id="SEA14837.1"/>
    </source>
</evidence>
<feature type="domain" description="HTH araC/xylS-type" evidence="4">
    <location>
        <begin position="168"/>
        <end position="266"/>
    </location>
</feature>
<organism evidence="5 6">
    <name type="scientific">Arachidicoccus rhizosphaerae</name>
    <dbReference type="NCBI Taxonomy" id="551991"/>
    <lineage>
        <taxon>Bacteria</taxon>
        <taxon>Pseudomonadati</taxon>
        <taxon>Bacteroidota</taxon>
        <taxon>Chitinophagia</taxon>
        <taxon>Chitinophagales</taxon>
        <taxon>Chitinophagaceae</taxon>
        <taxon>Arachidicoccus</taxon>
    </lineage>
</organism>
<sequence length="272" mass="31747">MNGFTAWASLNYRSLEFRLHLKSSIERRPRPYGWSEIKAFEMNLDHCLAMDNEVKFEKGCHYKSFDVHFKPEIFEKLALIMPELVYPFLNDYYAGRELSLFRKDIFPNGAILDSAYSMMNHVTEDGLSPLLLDRRGEILLGQILLWKAEIEQRRGLTDSQIETLRKLNEIKRLLTIEEDSFRGILQYARMANMSPTKFKVNFKKVTGYTPFDYWQLGMIQKGVLRLLTTSDSMKDIALDVGYGDTAAFDKAFRKLFEESPSDYRKRMGVNLD</sequence>
<evidence type="ECO:0000259" key="4">
    <source>
        <dbReference type="PROSITE" id="PS01124"/>
    </source>
</evidence>
<keyword evidence="2" id="KW-0238">DNA-binding</keyword>
<dbReference type="Pfam" id="PF12833">
    <property type="entry name" value="HTH_18"/>
    <property type="match status" value="1"/>
</dbReference>
<dbReference type="AlphaFoldDB" id="A0A1H3YTU4"/>
<dbReference type="InterPro" id="IPR009057">
    <property type="entry name" value="Homeodomain-like_sf"/>
</dbReference>
<name>A0A1H3YTU4_9BACT</name>
<accession>A0A1H3YTU4</accession>
<dbReference type="InterPro" id="IPR018062">
    <property type="entry name" value="HTH_AraC-typ_CS"/>
</dbReference>
<evidence type="ECO:0000256" key="2">
    <source>
        <dbReference type="ARBA" id="ARBA00023125"/>
    </source>
</evidence>
<evidence type="ECO:0000313" key="6">
    <source>
        <dbReference type="Proteomes" id="UP000199041"/>
    </source>
</evidence>
<dbReference type="Gene3D" id="1.10.10.60">
    <property type="entry name" value="Homeodomain-like"/>
    <property type="match status" value="1"/>
</dbReference>
<dbReference type="InterPro" id="IPR020449">
    <property type="entry name" value="Tscrpt_reg_AraC-type_HTH"/>
</dbReference>
<gene>
    <name evidence="5" type="ORF">SAMN05192529_10943</name>
</gene>
<dbReference type="GO" id="GO:0043565">
    <property type="term" value="F:sequence-specific DNA binding"/>
    <property type="evidence" value="ECO:0007669"/>
    <property type="project" value="InterPro"/>
</dbReference>
<dbReference type="EMBL" id="FNQY01000009">
    <property type="protein sequence ID" value="SEA14837.1"/>
    <property type="molecule type" value="Genomic_DNA"/>
</dbReference>
<dbReference type="PANTHER" id="PTHR47893:SF1">
    <property type="entry name" value="REGULATORY PROTEIN PCHR"/>
    <property type="match status" value="1"/>
</dbReference>
<dbReference type="SMART" id="SM00342">
    <property type="entry name" value="HTH_ARAC"/>
    <property type="match status" value="1"/>
</dbReference>
<dbReference type="PRINTS" id="PR00032">
    <property type="entry name" value="HTHARAC"/>
</dbReference>
<keyword evidence="6" id="KW-1185">Reference proteome</keyword>
<evidence type="ECO:0000256" key="1">
    <source>
        <dbReference type="ARBA" id="ARBA00023015"/>
    </source>
</evidence>
<dbReference type="STRING" id="551991.SAMN05192529_10943"/>
<protein>
    <submittedName>
        <fullName evidence="5">Helix-turn-helix domain-containing protein</fullName>
    </submittedName>
</protein>
<evidence type="ECO:0000256" key="3">
    <source>
        <dbReference type="ARBA" id="ARBA00023163"/>
    </source>
</evidence>
<dbReference type="SUPFAM" id="SSF46689">
    <property type="entry name" value="Homeodomain-like"/>
    <property type="match status" value="1"/>
</dbReference>
<dbReference type="Proteomes" id="UP000199041">
    <property type="component" value="Unassembled WGS sequence"/>
</dbReference>
<dbReference type="InterPro" id="IPR053142">
    <property type="entry name" value="PchR_regulatory_protein"/>
</dbReference>
<dbReference type="PROSITE" id="PS00041">
    <property type="entry name" value="HTH_ARAC_FAMILY_1"/>
    <property type="match status" value="1"/>
</dbReference>
<dbReference type="PANTHER" id="PTHR47893">
    <property type="entry name" value="REGULATORY PROTEIN PCHR"/>
    <property type="match status" value="1"/>
</dbReference>
<dbReference type="GO" id="GO:0003700">
    <property type="term" value="F:DNA-binding transcription factor activity"/>
    <property type="evidence" value="ECO:0007669"/>
    <property type="project" value="InterPro"/>
</dbReference>
<proteinExistence type="predicted"/>
<dbReference type="PROSITE" id="PS01124">
    <property type="entry name" value="HTH_ARAC_FAMILY_2"/>
    <property type="match status" value="1"/>
</dbReference>
<keyword evidence="1" id="KW-0805">Transcription regulation</keyword>